<organism evidence="13 14">
    <name type="scientific">Gomphillus americanus</name>
    <dbReference type="NCBI Taxonomy" id="1940652"/>
    <lineage>
        <taxon>Eukaryota</taxon>
        <taxon>Fungi</taxon>
        <taxon>Dikarya</taxon>
        <taxon>Ascomycota</taxon>
        <taxon>Pezizomycotina</taxon>
        <taxon>Lecanoromycetes</taxon>
        <taxon>OSLEUM clade</taxon>
        <taxon>Ostropomycetidae</taxon>
        <taxon>Ostropales</taxon>
        <taxon>Graphidaceae</taxon>
        <taxon>Gomphilloideae</taxon>
        <taxon>Gomphillus</taxon>
    </lineage>
</organism>
<keyword evidence="9 11" id="KW-0862">Zinc</keyword>
<dbReference type="GO" id="GO:0006508">
    <property type="term" value="P:proteolysis"/>
    <property type="evidence" value="ECO:0007669"/>
    <property type="project" value="UniProtKB-KW"/>
</dbReference>
<evidence type="ECO:0000256" key="3">
    <source>
        <dbReference type="ARBA" id="ARBA00008290"/>
    </source>
</evidence>
<dbReference type="EMBL" id="CAJPDQ010000005">
    <property type="protein sequence ID" value="CAF9910136.1"/>
    <property type="molecule type" value="Genomic_DNA"/>
</dbReference>
<dbReference type="Gene3D" id="2.30.250.10">
    <property type="entry name" value="Aminopeptidase i, Domain 2"/>
    <property type="match status" value="1"/>
</dbReference>
<dbReference type="InterPro" id="IPR023358">
    <property type="entry name" value="Peptidase_M18_dom2"/>
</dbReference>
<evidence type="ECO:0000313" key="14">
    <source>
        <dbReference type="Proteomes" id="UP000664169"/>
    </source>
</evidence>
<evidence type="ECO:0000256" key="11">
    <source>
        <dbReference type="RuleBase" id="RU004386"/>
    </source>
</evidence>
<protein>
    <recommendedName>
        <fullName evidence="4">aspartyl aminopeptidase</fullName>
        <ecNumber evidence="4">3.4.11.21</ecNumber>
    </recommendedName>
</protein>
<dbReference type="EC" id="3.4.11.21" evidence="4"/>
<dbReference type="NCBIfam" id="NF002759">
    <property type="entry name" value="PRK02813.1"/>
    <property type="match status" value="1"/>
</dbReference>
<keyword evidence="5 11" id="KW-0031">Aminopeptidase</keyword>
<dbReference type="Proteomes" id="UP000664169">
    <property type="component" value="Unassembled WGS sequence"/>
</dbReference>
<evidence type="ECO:0000256" key="8">
    <source>
        <dbReference type="ARBA" id="ARBA00022801"/>
    </source>
</evidence>
<dbReference type="SUPFAM" id="SSF101821">
    <property type="entry name" value="Aminopeptidase/glucanase lid domain"/>
    <property type="match status" value="1"/>
</dbReference>
<feature type="compositionally biased region" description="Low complexity" evidence="12">
    <location>
        <begin position="192"/>
        <end position="205"/>
    </location>
</feature>
<evidence type="ECO:0000256" key="6">
    <source>
        <dbReference type="ARBA" id="ARBA00022670"/>
    </source>
</evidence>
<dbReference type="CDD" id="cd05658">
    <property type="entry name" value="M18_DAP"/>
    <property type="match status" value="1"/>
</dbReference>
<dbReference type="Gene3D" id="3.40.630.10">
    <property type="entry name" value="Zn peptidases"/>
    <property type="match status" value="1"/>
</dbReference>
<keyword evidence="8 11" id="KW-0378">Hydrolase</keyword>
<keyword evidence="7 11" id="KW-0479">Metal-binding</keyword>
<comment type="caution">
    <text evidence="13">The sequence shown here is derived from an EMBL/GenBank/DDBJ whole genome shotgun (WGS) entry which is preliminary data.</text>
</comment>
<proteinExistence type="inferred from homology"/>
<keyword evidence="14" id="KW-1185">Reference proteome</keyword>
<evidence type="ECO:0000256" key="9">
    <source>
        <dbReference type="ARBA" id="ARBA00022833"/>
    </source>
</evidence>
<sequence length="489" mass="53936">MAPAAKSGHEFLKFVNVSPTPYHAVQSIREKLTQAGFEQIHERNDWANTCKPGGKYYLTRNASTLLAFAIGEQWKPGGPISMIGAHTDSPCLRIKPFSKHQVEGFLQVAVETYGGGIWHTWFDRDLSAAGRVMVKTKTGFVHKLVNLHKPLLRIPSLAIHLDRQEKFEFSKETQLFPIAGLVAAELERQGVTTPPESTSEGGPEPDFAPIKPMKERHHPRLIELIADAAKVSSDQVEDFELILYDTQKSCVGGFNDELIFSSRLDNLEMTFCSAEALIESTNGSTSLKNDPSIRLISLFDHEEIGSMSAQGAQSNLLPAVIRRLAVLPSSKKSNISTTAYEQTLATSFLVSADMAHSVHPNYIGKYEARHHPILNQGTVIKVNANQRYTTNAPGMVLLQEVAKRAQVPLQVFVVNNESPCGSTIGPMLSAKLGVRTLDLGNPQLSMHSIRECGGIYDVNHAIELFRSLFEHYGELESKILVDNADEAEI</sequence>
<dbReference type="PRINTS" id="PR00932">
    <property type="entry name" value="AMINO1PTASE"/>
</dbReference>
<dbReference type="SUPFAM" id="SSF53187">
    <property type="entry name" value="Zn-dependent exopeptidases"/>
    <property type="match status" value="1"/>
</dbReference>
<dbReference type="PANTHER" id="PTHR28570">
    <property type="entry name" value="ASPARTYL AMINOPEPTIDASE"/>
    <property type="match status" value="1"/>
</dbReference>
<dbReference type="PANTHER" id="PTHR28570:SF3">
    <property type="entry name" value="ASPARTYL AMINOPEPTIDASE"/>
    <property type="match status" value="1"/>
</dbReference>
<dbReference type="GO" id="GO:0008270">
    <property type="term" value="F:zinc ion binding"/>
    <property type="evidence" value="ECO:0007669"/>
    <property type="project" value="InterPro"/>
</dbReference>
<feature type="region of interest" description="Disordered" evidence="12">
    <location>
        <begin position="190"/>
        <end position="210"/>
    </location>
</feature>
<evidence type="ECO:0000256" key="5">
    <source>
        <dbReference type="ARBA" id="ARBA00022438"/>
    </source>
</evidence>
<dbReference type="FunFam" id="2.30.250.10:FF:000001">
    <property type="entry name" value="Aspartyl aminopeptidase 1"/>
    <property type="match status" value="1"/>
</dbReference>
<dbReference type="GO" id="GO:0070006">
    <property type="term" value="F:metalloaminopeptidase activity"/>
    <property type="evidence" value="ECO:0007669"/>
    <property type="project" value="TreeGrafter"/>
</dbReference>
<evidence type="ECO:0000256" key="2">
    <source>
        <dbReference type="ARBA" id="ARBA00001947"/>
    </source>
</evidence>
<evidence type="ECO:0000256" key="10">
    <source>
        <dbReference type="ARBA" id="ARBA00023049"/>
    </source>
</evidence>
<dbReference type="InterPro" id="IPR001948">
    <property type="entry name" value="Peptidase_M18"/>
</dbReference>
<accession>A0A8H3EMX2</accession>
<dbReference type="Pfam" id="PF02127">
    <property type="entry name" value="Peptidase_M18"/>
    <property type="match status" value="1"/>
</dbReference>
<comment type="similarity">
    <text evidence="3 11">Belongs to the peptidase M18 family.</text>
</comment>
<gene>
    <name evidence="13" type="ORF">GOMPHAMPRED_006968</name>
</gene>
<dbReference type="AlphaFoldDB" id="A0A8H3EMX2"/>
<name>A0A8H3EMX2_9LECA</name>
<comment type="cofactor">
    <cofactor evidence="2">
        <name>Zn(2+)</name>
        <dbReference type="ChEBI" id="CHEBI:29105"/>
    </cofactor>
</comment>
<evidence type="ECO:0000256" key="12">
    <source>
        <dbReference type="SAM" id="MobiDB-lite"/>
    </source>
</evidence>
<evidence type="ECO:0000256" key="1">
    <source>
        <dbReference type="ARBA" id="ARBA00001335"/>
    </source>
</evidence>
<evidence type="ECO:0000256" key="4">
    <source>
        <dbReference type="ARBA" id="ARBA00011965"/>
    </source>
</evidence>
<reference evidence="13" key="1">
    <citation type="submission" date="2021-03" db="EMBL/GenBank/DDBJ databases">
        <authorList>
            <person name="Tagirdzhanova G."/>
        </authorList>
    </citation>
    <scope>NUCLEOTIDE SEQUENCE</scope>
</reference>
<comment type="catalytic activity">
    <reaction evidence="1">
        <text>Release of an N-terminal aspartate or glutamate from a peptide, with a preference for aspartate.</text>
        <dbReference type="EC" id="3.4.11.21"/>
    </reaction>
</comment>
<dbReference type="OrthoDB" id="9880441at2759"/>
<keyword evidence="6 11" id="KW-0645">Protease</keyword>
<dbReference type="GO" id="GO:0000324">
    <property type="term" value="C:fungal-type vacuole"/>
    <property type="evidence" value="ECO:0007669"/>
    <property type="project" value="TreeGrafter"/>
</dbReference>
<evidence type="ECO:0000313" key="13">
    <source>
        <dbReference type="EMBL" id="CAF9910136.1"/>
    </source>
</evidence>
<evidence type="ECO:0000256" key="7">
    <source>
        <dbReference type="ARBA" id="ARBA00022723"/>
    </source>
</evidence>
<keyword evidence="10 11" id="KW-0482">Metalloprotease</keyword>